<evidence type="ECO:0000256" key="1">
    <source>
        <dbReference type="ARBA" id="ARBA00004167"/>
    </source>
</evidence>
<organism evidence="7 8">
    <name type="scientific">Funneliformis geosporum</name>
    <dbReference type="NCBI Taxonomy" id="1117311"/>
    <lineage>
        <taxon>Eukaryota</taxon>
        <taxon>Fungi</taxon>
        <taxon>Fungi incertae sedis</taxon>
        <taxon>Mucoromycota</taxon>
        <taxon>Glomeromycotina</taxon>
        <taxon>Glomeromycetes</taxon>
        <taxon>Glomerales</taxon>
        <taxon>Glomeraceae</taxon>
        <taxon>Funneliformis</taxon>
    </lineage>
</organism>
<evidence type="ECO:0000256" key="2">
    <source>
        <dbReference type="ARBA" id="ARBA00022980"/>
    </source>
</evidence>
<evidence type="ECO:0000313" key="8">
    <source>
        <dbReference type="Proteomes" id="UP001153678"/>
    </source>
</evidence>
<keyword evidence="6" id="KW-0812">Transmembrane</keyword>
<name>A0A9W4SDP5_9GLOM</name>
<protein>
    <submittedName>
        <fullName evidence="7">2661_t:CDS:1</fullName>
    </submittedName>
</protein>
<feature type="transmembrane region" description="Helical" evidence="6">
    <location>
        <begin position="352"/>
        <end position="376"/>
    </location>
</feature>
<feature type="region of interest" description="Disordered" evidence="5">
    <location>
        <begin position="261"/>
        <end position="281"/>
    </location>
</feature>
<evidence type="ECO:0000256" key="5">
    <source>
        <dbReference type="SAM" id="MobiDB-lite"/>
    </source>
</evidence>
<dbReference type="GO" id="GO:0005840">
    <property type="term" value="C:ribosome"/>
    <property type="evidence" value="ECO:0007669"/>
    <property type="project" value="UniProtKB-KW"/>
</dbReference>
<keyword evidence="2" id="KW-0689">Ribosomal protein</keyword>
<feature type="compositionally biased region" description="Low complexity" evidence="5">
    <location>
        <begin position="267"/>
        <end position="281"/>
    </location>
</feature>
<evidence type="ECO:0000256" key="6">
    <source>
        <dbReference type="SAM" id="Phobius"/>
    </source>
</evidence>
<dbReference type="Gene3D" id="3.30.70.330">
    <property type="match status" value="1"/>
</dbReference>
<evidence type="ECO:0000256" key="4">
    <source>
        <dbReference type="ARBA" id="ARBA00023274"/>
    </source>
</evidence>
<dbReference type="GO" id="GO:0003735">
    <property type="term" value="F:structural constituent of ribosome"/>
    <property type="evidence" value="ECO:0007669"/>
    <property type="project" value="InterPro"/>
</dbReference>
<dbReference type="Proteomes" id="UP001153678">
    <property type="component" value="Unassembled WGS sequence"/>
</dbReference>
<dbReference type="InterPro" id="IPR005359">
    <property type="entry name" value="UPF0154"/>
</dbReference>
<keyword evidence="3 6" id="KW-0472">Membrane</keyword>
<reference evidence="7" key="1">
    <citation type="submission" date="2022-08" db="EMBL/GenBank/DDBJ databases">
        <authorList>
            <person name="Kallberg Y."/>
            <person name="Tangrot J."/>
            <person name="Rosling A."/>
        </authorList>
    </citation>
    <scope>NUCLEOTIDE SEQUENCE</scope>
    <source>
        <strain evidence="7">Wild A</strain>
    </source>
</reference>
<dbReference type="SUPFAM" id="SSF54189">
    <property type="entry name" value="Ribosomal proteins S24e, L23 and L15e"/>
    <property type="match status" value="1"/>
</dbReference>
<dbReference type="GO" id="GO:0016020">
    <property type="term" value="C:membrane"/>
    <property type="evidence" value="ECO:0007669"/>
    <property type="project" value="UniProtKB-SubCell"/>
</dbReference>
<dbReference type="AlphaFoldDB" id="A0A9W4SDP5"/>
<accession>A0A9W4SDP5</accession>
<proteinExistence type="predicted"/>
<comment type="subcellular location">
    <subcellularLocation>
        <location evidence="1">Membrane</location>
        <topology evidence="1">Single-pass membrane protein</topology>
    </subcellularLocation>
</comment>
<dbReference type="Pfam" id="PF03672">
    <property type="entry name" value="UPF0154"/>
    <property type="match status" value="1"/>
</dbReference>
<dbReference type="GO" id="GO:0006412">
    <property type="term" value="P:translation"/>
    <property type="evidence" value="ECO:0007669"/>
    <property type="project" value="InterPro"/>
</dbReference>
<comment type="caution">
    <text evidence="7">The sequence shown here is derived from an EMBL/GenBank/DDBJ whole genome shotgun (WGS) entry which is preliminary data.</text>
</comment>
<gene>
    <name evidence="7" type="ORF">FWILDA_LOCUS2110</name>
</gene>
<keyword evidence="8" id="KW-1185">Reference proteome</keyword>
<keyword evidence="4" id="KW-0687">Ribonucleoprotein</keyword>
<keyword evidence="6" id="KW-1133">Transmembrane helix</keyword>
<dbReference type="GO" id="GO:1990904">
    <property type="term" value="C:ribonucleoprotein complex"/>
    <property type="evidence" value="ECO:0007669"/>
    <property type="project" value="UniProtKB-KW"/>
</dbReference>
<evidence type="ECO:0000313" key="7">
    <source>
        <dbReference type="EMBL" id="CAI2165513.1"/>
    </source>
</evidence>
<dbReference type="EMBL" id="CAMKVN010000230">
    <property type="protein sequence ID" value="CAI2165513.1"/>
    <property type="molecule type" value="Genomic_DNA"/>
</dbReference>
<dbReference type="InterPro" id="IPR012677">
    <property type="entry name" value="Nucleotide-bd_a/b_plait_sf"/>
</dbReference>
<dbReference type="InterPro" id="IPR012678">
    <property type="entry name" value="Ribosomal_uL23/eL15/eS24_sf"/>
</dbReference>
<evidence type="ECO:0000256" key="3">
    <source>
        <dbReference type="ARBA" id="ARBA00023136"/>
    </source>
</evidence>
<sequence length="439" mass="51157">MAKNIREEIKELIQQFQTNYQEGIDYESASGSEVAKLGVEHIRILSPRLRQYCRERFHFPPGVSDYLDYYKENQQEGAIFYRTSKTNEYEYFCEKNTQIKEKLLRNLDKICLDPLGELANAELLKSDQAIKNYDLSNLNDYKAWLKKVHSLEIEGEEIFLENSIPIGSYDYQVIKRAFNGEKGIKEWDQIEGLLKDDNRELKNLKIIFQKLNIKKITFESGKLTIEYNNNQVISVETNTNNQDFQALKKYCQEHNKKEIDRKKLGISSDNSTNSSPSNPNNNHSLVVGFALGAGAAFEEMFGVRVKKVHTSRQKPVLHKVRYLQKSPTRIYTKLRKKAFVKLMPELKIPIPYVILCAIILLLIGFLIAYVVINYFVKKQVRKMQEQMESLDKDQIRSTLSSLGQRPSEEQINRIINLTESAKKKREELKVQKPRKKKTK</sequence>